<dbReference type="Proteomes" id="UP000663929">
    <property type="component" value="Chromosome"/>
</dbReference>
<feature type="compositionally biased region" description="Basic and acidic residues" evidence="1">
    <location>
        <begin position="804"/>
        <end position="827"/>
    </location>
</feature>
<dbReference type="Gene3D" id="2.130.10.10">
    <property type="entry name" value="YVTN repeat-like/Quinoprotein amine dehydrogenase"/>
    <property type="match status" value="4"/>
</dbReference>
<feature type="compositionally biased region" description="Basic and acidic residues" evidence="1">
    <location>
        <begin position="834"/>
        <end position="858"/>
    </location>
</feature>
<organism evidence="2 3">
    <name type="scientific">Sulfidibacter corallicola</name>
    <dbReference type="NCBI Taxonomy" id="2818388"/>
    <lineage>
        <taxon>Bacteria</taxon>
        <taxon>Pseudomonadati</taxon>
        <taxon>Acidobacteriota</taxon>
        <taxon>Holophagae</taxon>
        <taxon>Acanthopleuribacterales</taxon>
        <taxon>Acanthopleuribacteraceae</taxon>
        <taxon>Sulfidibacter</taxon>
    </lineage>
</organism>
<gene>
    <name evidence="2" type="ORF">J3U87_06780</name>
</gene>
<evidence type="ECO:0000256" key="1">
    <source>
        <dbReference type="SAM" id="MobiDB-lite"/>
    </source>
</evidence>
<dbReference type="PANTHER" id="PTHR43739">
    <property type="entry name" value="XYLOGLUCANASE (EUROFUNG)"/>
    <property type="match status" value="1"/>
</dbReference>
<sequence>MRSPVVIRSGFRLSILPRRAIAMAILLWIGTIPIAAQPVDPDLLAGLKARAIGPAGMSGRVTAVAAVADRPSILYLGTAGGGVWKSVNGGLNFEPMFDDQPVHSIGALAIDPRHPQTVWVGTGEGNVRNSVSIGNGIYRSRNGGKTWEHLGLQQTERINRILLHPRDPDIAYVAALGRLWGENQERGLFKTTDGGATWQRVLYVDKQTGCTDVVMDPNNPDKLFAAMWQFRRWPHFFKSGGPGSGLFQSDDGGETWRRLEPEDGLPKGNLGRIGLAIAPSDPRRVYALVEAKESALLRSDDGGETFTTVNAEPNVSDRPFYYSRIHVDPRDPNRLYRLETLVQHSTDGGRTFRPLPGATWPSIHVDHHAIWLNPANPEHIILGNDGGVAESHDHGATFRFVANLPLAQFYHVAVDDRHPYHIYGGLQDNGSWRGPAEVWRRGGIRNHFWRLVAMGDGFDTRPDPTRPDAGYAMSQGGYLVYWDLAKREIRSIRPQPTHSGTDLRYNWNAALALDPHQPGRIYYGSQFVLRSDDRGATWQVISPDLTTNRAAWQNQKDSGGLTLDVTAAENYTSLTTLAPSPVQAGIIWAGSDDGRIHVTRNGGDTWDEVGSAIKGGPRHAWIPHIAPSPHDAGTAFVVLDHHRSSDMATYVYKTTDFGRSWRSIGGDPLQGYALVIEQDPVEPDLLYLGTEFGLWISLNGGKKWWKWRHGVPTASVMDLTLQTREHDLVIATHGRGLFVIDDVSPLRNLTSKVLKKPLHLFAPPQVQQHAVGAMQGGLALGAGEYHGENEPYGALISFLAKDEKLPLPDPDKEKERRAKERAKERTRSASTAKPEADPPKPEKPKKDEDPEPKAEVRIADGQGVEIRTFYAPIHRGLNRVVWDLRADPPKALPTDPNDPFSEPSPGFEVRPGTYTVTIRYEDAEDSQTFTIRQDPANTNETEDWQSRDAFIARWTRLNDTAVAAVRTISRVKADIQAVRGRILESAIDLLPEEKKAFEEGNEVILAGKELNRDITRLEAQLWIPPDTKGIRASDDVVSRIQIAREMCFSSTAPANATQLTYLRRAEVQLAQFLVNYNRMMAADVARYRSAAQDAISLLPPVQSLTLPNP</sequence>
<reference evidence="2" key="1">
    <citation type="submission" date="2021-03" db="EMBL/GenBank/DDBJ databases">
        <title>Acanthopleuribacteraceae sp. M133.</title>
        <authorList>
            <person name="Wang G."/>
        </authorList>
    </citation>
    <scope>NUCLEOTIDE SEQUENCE</scope>
    <source>
        <strain evidence="2">M133</strain>
    </source>
</reference>
<dbReference type="SUPFAM" id="SSF110296">
    <property type="entry name" value="Oligoxyloglucan reducing end-specific cellobiohydrolase"/>
    <property type="match status" value="3"/>
</dbReference>
<proteinExistence type="predicted"/>
<dbReference type="RefSeq" id="WP_237382272.1">
    <property type="nucleotide sequence ID" value="NZ_CP071793.1"/>
</dbReference>
<protein>
    <recommendedName>
        <fullName evidence="4">Sortilin N-terminal domain-containing protein</fullName>
    </recommendedName>
</protein>
<feature type="region of interest" description="Disordered" evidence="1">
    <location>
        <begin position="804"/>
        <end position="860"/>
    </location>
</feature>
<dbReference type="AlphaFoldDB" id="A0A8A4TRL8"/>
<dbReference type="InterPro" id="IPR052025">
    <property type="entry name" value="Xyloglucanase_GH74"/>
</dbReference>
<keyword evidence="3" id="KW-1185">Reference proteome</keyword>
<evidence type="ECO:0008006" key="4">
    <source>
        <dbReference type="Google" id="ProtNLM"/>
    </source>
</evidence>
<evidence type="ECO:0000313" key="2">
    <source>
        <dbReference type="EMBL" id="QTD52163.1"/>
    </source>
</evidence>
<feature type="region of interest" description="Disordered" evidence="1">
    <location>
        <begin position="892"/>
        <end position="911"/>
    </location>
</feature>
<dbReference type="PANTHER" id="PTHR43739:SF5">
    <property type="entry name" value="EXO-ALPHA-SIALIDASE"/>
    <property type="match status" value="1"/>
</dbReference>
<evidence type="ECO:0000313" key="3">
    <source>
        <dbReference type="Proteomes" id="UP000663929"/>
    </source>
</evidence>
<name>A0A8A4TRL8_SULCO</name>
<dbReference type="GO" id="GO:0010411">
    <property type="term" value="P:xyloglucan metabolic process"/>
    <property type="evidence" value="ECO:0007669"/>
    <property type="project" value="TreeGrafter"/>
</dbReference>
<dbReference type="CDD" id="cd15482">
    <property type="entry name" value="Sialidase_non-viral"/>
    <property type="match status" value="1"/>
</dbReference>
<dbReference type="EMBL" id="CP071793">
    <property type="protein sequence ID" value="QTD52163.1"/>
    <property type="molecule type" value="Genomic_DNA"/>
</dbReference>
<accession>A0A8A4TRL8</accession>
<dbReference type="KEGG" id="scor:J3U87_06780"/>
<dbReference type="InterPro" id="IPR015943">
    <property type="entry name" value="WD40/YVTN_repeat-like_dom_sf"/>
</dbReference>